<feature type="compositionally biased region" description="Polar residues" evidence="2">
    <location>
        <begin position="567"/>
        <end position="576"/>
    </location>
</feature>
<dbReference type="PROSITE" id="PS50102">
    <property type="entry name" value="RRM"/>
    <property type="match status" value="1"/>
</dbReference>
<dbReference type="GO" id="GO:0003723">
    <property type="term" value="F:RNA binding"/>
    <property type="evidence" value="ECO:0007669"/>
    <property type="project" value="UniProtKB-UniRule"/>
</dbReference>
<feature type="compositionally biased region" description="Polar residues" evidence="2">
    <location>
        <begin position="53"/>
        <end position="71"/>
    </location>
</feature>
<dbReference type="Gene3D" id="3.30.70.330">
    <property type="match status" value="1"/>
</dbReference>
<evidence type="ECO:0000259" key="3">
    <source>
        <dbReference type="PROSITE" id="PS50102"/>
    </source>
</evidence>
<protein>
    <recommendedName>
        <fullName evidence="3">RRM domain-containing protein</fullName>
    </recommendedName>
</protein>
<feature type="region of interest" description="Disordered" evidence="2">
    <location>
        <begin position="466"/>
        <end position="491"/>
    </location>
</feature>
<name>A0AAV5LIK8_9ROSI</name>
<dbReference type="SUPFAM" id="SSF54928">
    <property type="entry name" value="RNA-binding domain, RBD"/>
    <property type="match status" value="1"/>
</dbReference>
<dbReference type="InterPro" id="IPR035979">
    <property type="entry name" value="RBD_domain_sf"/>
</dbReference>
<dbReference type="InterPro" id="IPR005135">
    <property type="entry name" value="Endo/exonuclease/phosphatase"/>
</dbReference>
<accession>A0AAV5LIK8</accession>
<keyword evidence="1" id="KW-0694">RNA-binding</keyword>
<feature type="compositionally biased region" description="Basic and acidic residues" evidence="2">
    <location>
        <begin position="41"/>
        <end position="52"/>
    </location>
</feature>
<organism evidence="4 5">
    <name type="scientific">Rubroshorea leprosula</name>
    <dbReference type="NCBI Taxonomy" id="152421"/>
    <lineage>
        <taxon>Eukaryota</taxon>
        <taxon>Viridiplantae</taxon>
        <taxon>Streptophyta</taxon>
        <taxon>Embryophyta</taxon>
        <taxon>Tracheophyta</taxon>
        <taxon>Spermatophyta</taxon>
        <taxon>Magnoliopsida</taxon>
        <taxon>eudicotyledons</taxon>
        <taxon>Gunneridae</taxon>
        <taxon>Pentapetalae</taxon>
        <taxon>rosids</taxon>
        <taxon>malvids</taxon>
        <taxon>Malvales</taxon>
        <taxon>Dipterocarpaceae</taxon>
        <taxon>Rubroshorea</taxon>
    </lineage>
</organism>
<dbReference type="PANTHER" id="PTHR33710:SF64">
    <property type="entry name" value="ENDONUCLEASE_EXONUCLEASE_PHOSPHATASE DOMAIN-CONTAINING PROTEIN"/>
    <property type="match status" value="1"/>
</dbReference>
<dbReference type="GO" id="GO:0003824">
    <property type="term" value="F:catalytic activity"/>
    <property type="evidence" value="ECO:0007669"/>
    <property type="project" value="InterPro"/>
</dbReference>
<dbReference type="PANTHER" id="PTHR33710">
    <property type="entry name" value="BNAC02G09200D PROTEIN"/>
    <property type="match status" value="1"/>
</dbReference>
<evidence type="ECO:0000313" key="4">
    <source>
        <dbReference type="EMBL" id="GKV37223.1"/>
    </source>
</evidence>
<evidence type="ECO:0000256" key="1">
    <source>
        <dbReference type="PROSITE-ProRule" id="PRU00176"/>
    </source>
</evidence>
<dbReference type="AlphaFoldDB" id="A0AAV5LIK8"/>
<feature type="region of interest" description="Disordered" evidence="2">
    <location>
        <begin position="536"/>
        <end position="625"/>
    </location>
</feature>
<dbReference type="Proteomes" id="UP001054252">
    <property type="component" value="Unassembled WGS sequence"/>
</dbReference>
<feature type="compositionally biased region" description="Basic and acidic residues" evidence="2">
    <location>
        <begin position="1"/>
        <end position="17"/>
    </location>
</feature>
<dbReference type="SUPFAM" id="SSF56219">
    <property type="entry name" value="DNase I-like"/>
    <property type="match status" value="1"/>
</dbReference>
<feature type="domain" description="RRM" evidence="3">
    <location>
        <begin position="90"/>
        <end position="167"/>
    </location>
</feature>
<sequence length="1061" mass="123728">MRERGKERVRGVRDGRRSRARQSILNQERAGSRGRSRLRRRETEEQRQRQHDQNWAQQWQKEGQRPYNQNQARQWQKEGLYDKGLYKQATPFFFSNFPDDWGYADMWKTFVKFGRVYDIYSPKRRSKNGSRFGFVRFLEVKNIEELEMQLDQIRVGGQKLWVNTPRYNDMKGGGGEQKKYHETKPNIQDRSYAEVVKGMQERRLIEGSKPMINQDRERRPVRSRIRTESGHRRSGIRKVWQERGQGENWARIEYNVKPEDCAWLKGCYVGMVHSVGMVRNLQEKFYMKGYFPCRIRAMGGKLVLLDCEDEDELKDLVEMASDWLNQWFENVRPWTPEAVAKERFVWLRCQGAPLNVWGPEFFEKMASSWGKFICLDDNTSKRMRFDIARFLISTPIKNTISVLRQIKVNGIIYNMKFSEEEFTNSFFSLKQDFLPAFQSDSEEHETWSTESEWENQEADIAEVNEQAYGNNTQVEDDDVAQGQEREKVKFRKQARREKEKLVVTMEDSLEHFQILNETETRIGVEKEVQIQRFAAMSGKRDEVEGEQLGRSEQPRRKQGDIHLGLEEQSSVNQDGKPNTHIEKSDGEESTNAGWTQSQKKTENNNPAIIEDSSGSKEAAFVTKGTEDKDPFWRGYEREQGCIEEWLSRRAGESSKKKKRKIKLYRSVPNGKIAGGSMGDNGIQNCNRGLKKQMQNQLAKDIWDLAKQLGAVAEDDKEIIQRIEEMENRDSRAKSVMENHGSGSEKKIRELIKKEKVEFLTIQETKLQAVDSRICRGVWGSEDMEWISKPLMGLLGGLLCIWNPKVLKMIEVIEGNNFIGVYGVWGEKKIPVHILNIHSPCQLVGKRALWKELQCLVSSRNGNWCLTGDFNAIRSIEERAGCRGMSAEMREFEEFIHSADLIDLPLVGRKYTWYNSNGQYMSRIDRFLISEGWLSNWGDVKQWGLRRSVSDHCPVLLKDEKIDWGPKSFKFFDAWLEQLGCKETIRKAWNSSEVYGGNEFKLKEKLKITKKALKEWSNNSIADVDSKIRESEKMIAVIDEQGERSTLTNSDVEKRRNCFLDL</sequence>
<gene>
    <name evidence="4" type="ORF">SLEP1_g45280</name>
</gene>
<dbReference type="Gene3D" id="3.60.10.10">
    <property type="entry name" value="Endonuclease/exonuclease/phosphatase"/>
    <property type="match status" value="1"/>
</dbReference>
<reference evidence="4 5" key="1">
    <citation type="journal article" date="2021" name="Commun. Biol.">
        <title>The genome of Shorea leprosula (Dipterocarpaceae) highlights the ecological relevance of drought in aseasonal tropical rainforests.</title>
        <authorList>
            <person name="Ng K.K.S."/>
            <person name="Kobayashi M.J."/>
            <person name="Fawcett J.A."/>
            <person name="Hatakeyama M."/>
            <person name="Paape T."/>
            <person name="Ng C.H."/>
            <person name="Ang C.C."/>
            <person name="Tnah L.H."/>
            <person name="Lee C.T."/>
            <person name="Nishiyama T."/>
            <person name="Sese J."/>
            <person name="O'Brien M.J."/>
            <person name="Copetti D."/>
            <person name="Mohd Noor M.I."/>
            <person name="Ong R.C."/>
            <person name="Putra M."/>
            <person name="Sireger I.Z."/>
            <person name="Indrioko S."/>
            <person name="Kosugi Y."/>
            <person name="Izuno A."/>
            <person name="Isagi Y."/>
            <person name="Lee S.L."/>
            <person name="Shimizu K.K."/>
        </authorList>
    </citation>
    <scope>NUCLEOTIDE SEQUENCE [LARGE SCALE GENOMIC DNA]</scope>
    <source>
        <strain evidence="4">214</strain>
    </source>
</reference>
<dbReference type="EMBL" id="BPVZ01000121">
    <property type="protein sequence ID" value="GKV37223.1"/>
    <property type="molecule type" value="Genomic_DNA"/>
</dbReference>
<dbReference type="InterPro" id="IPR000504">
    <property type="entry name" value="RRM_dom"/>
</dbReference>
<keyword evidence="5" id="KW-1185">Reference proteome</keyword>
<comment type="caution">
    <text evidence="4">The sequence shown here is derived from an EMBL/GenBank/DDBJ whole genome shotgun (WGS) entry which is preliminary data.</text>
</comment>
<dbReference type="Pfam" id="PF03372">
    <property type="entry name" value="Exo_endo_phos"/>
    <property type="match status" value="1"/>
</dbReference>
<dbReference type="InterPro" id="IPR036691">
    <property type="entry name" value="Endo/exonu/phosph_ase_sf"/>
</dbReference>
<proteinExistence type="predicted"/>
<evidence type="ECO:0000256" key="2">
    <source>
        <dbReference type="SAM" id="MobiDB-lite"/>
    </source>
</evidence>
<feature type="compositionally biased region" description="Basic and acidic residues" evidence="2">
    <location>
        <begin position="577"/>
        <end position="586"/>
    </location>
</feature>
<feature type="compositionally biased region" description="Basic and acidic residues" evidence="2">
    <location>
        <begin position="538"/>
        <end position="565"/>
    </location>
</feature>
<dbReference type="InterPro" id="IPR012677">
    <property type="entry name" value="Nucleotide-bd_a/b_plait_sf"/>
</dbReference>
<feature type="region of interest" description="Disordered" evidence="2">
    <location>
        <begin position="1"/>
        <end position="71"/>
    </location>
</feature>
<evidence type="ECO:0000313" key="5">
    <source>
        <dbReference type="Proteomes" id="UP001054252"/>
    </source>
</evidence>
<feature type="compositionally biased region" description="Polar residues" evidence="2">
    <location>
        <begin position="589"/>
        <end position="606"/>
    </location>
</feature>